<dbReference type="Proteomes" id="UP000175971">
    <property type="component" value="Unassembled WGS sequence"/>
</dbReference>
<evidence type="ECO:0000313" key="1">
    <source>
        <dbReference type="EMBL" id="OEV16363.1"/>
    </source>
</evidence>
<gene>
    <name evidence="1" type="ORF">AN221_32695</name>
</gene>
<reference evidence="1 2" key="1">
    <citation type="journal article" date="2016" name="Front. Microbiol.">
        <title>Comparative Genomics Analysis of Streptomyces Species Reveals Their Adaptation to the Marine Environment and Their Diversity at the Genomic Level.</title>
        <authorList>
            <person name="Tian X."/>
            <person name="Zhang Z."/>
            <person name="Yang T."/>
            <person name="Chen M."/>
            <person name="Li J."/>
            <person name="Chen F."/>
            <person name="Yang J."/>
            <person name="Li W."/>
            <person name="Zhang B."/>
            <person name="Zhang Z."/>
            <person name="Wu J."/>
            <person name="Zhang C."/>
            <person name="Long L."/>
            <person name="Xiao J."/>
        </authorList>
    </citation>
    <scope>NUCLEOTIDE SEQUENCE [LARGE SCALE GENOMIC DNA]</scope>
    <source>
        <strain evidence="1 2">SCSIO M10372</strain>
    </source>
</reference>
<organism evidence="1 2">
    <name type="scientific">Streptomyces nanshensis</name>
    <dbReference type="NCBI Taxonomy" id="518642"/>
    <lineage>
        <taxon>Bacteria</taxon>
        <taxon>Bacillati</taxon>
        <taxon>Actinomycetota</taxon>
        <taxon>Actinomycetes</taxon>
        <taxon>Kitasatosporales</taxon>
        <taxon>Streptomycetaceae</taxon>
        <taxon>Streptomyces</taxon>
    </lineage>
</organism>
<protein>
    <submittedName>
        <fullName evidence="1">Uncharacterized protein</fullName>
    </submittedName>
</protein>
<comment type="caution">
    <text evidence="1">The sequence shown here is derived from an EMBL/GenBank/DDBJ whole genome shotgun (WGS) entry which is preliminary data.</text>
</comment>
<dbReference type="RefSeq" id="WP_070203909.1">
    <property type="nucleotide sequence ID" value="NZ_LJGZ01000103.1"/>
</dbReference>
<keyword evidence="2" id="KW-1185">Reference proteome</keyword>
<sequence length="122" mass="13700">MTLTPDQAKARANHILAQLGPVSDWTTAVLDQAVLHLGRDNKPFGANDLRLIVPEDDCRKAGLYLHGLIELENPVILRVVGEVVSINPKAHGKKVNEYRLTRTGRTYLEDRIAKRLERRRAA</sequence>
<dbReference type="AlphaFoldDB" id="A0A1E7LK96"/>
<name>A0A1E7LK96_9ACTN</name>
<dbReference type="EMBL" id="LJGZ01000103">
    <property type="protein sequence ID" value="OEV16363.1"/>
    <property type="molecule type" value="Genomic_DNA"/>
</dbReference>
<proteinExistence type="predicted"/>
<accession>A0A1E7LK96</accession>
<evidence type="ECO:0000313" key="2">
    <source>
        <dbReference type="Proteomes" id="UP000175971"/>
    </source>
</evidence>